<reference evidence="2" key="2">
    <citation type="submission" date="2013-06" db="EMBL/GenBank/DDBJ databases">
        <title>Draft genome sequence of Clostridium hylemonae (DSM 15053).</title>
        <authorList>
            <person name="Sudarsanam P."/>
            <person name="Ley R."/>
            <person name="Guruge J."/>
            <person name="Turnbaugh P.J."/>
            <person name="Mahowald M."/>
            <person name="Liep D."/>
            <person name="Gordon J."/>
        </authorList>
    </citation>
    <scope>NUCLEOTIDE SEQUENCE</scope>
    <source>
        <strain evidence="2">DSM 15053</strain>
    </source>
</reference>
<gene>
    <name evidence="2" type="ORF">CLOHYLEM_04048</name>
</gene>
<dbReference type="EMBL" id="ABYI02000003">
    <property type="protein sequence ID" value="EEG75882.1"/>
    <property type="molecule type" value="Genomic_DNA"/>
</dbReference>
<keyword evidence="1" id="KW-0812">Transmembrane</keyword>
<proteinExistence type="predicted"/>
<feature type="transmembrane region" description="Helical" evidence="1">
    <location>
        <begin position="12"/>
        <end position="32"/>
    </location>
</feature>
<organism evidence="2 3">
    <name type="scientific">[Clostridium] hylemonae DSM 15053</name>
    <dbReference type="NCBI Taxonomy" id="553973"/>
    <lineage>
        <taxon>Bacteria</taxon>
        <taxon>Bacillati</taxon>
        <taxon>Bacillota</taxon>
        <taxon>Clostridia</taxon>
        <taxon>Lachnospirales</taxon>
        <taxon>Lachnospiraceae</taxon>
    </lineage>
</organism>
<dbReference type="HOGENOM" id="CLU_3249507_0_0_9"/>
<dbReference type="AlphaFoldDB" id="C0BW43"/>
<keyword evidence="1" id="KW-1133">Transmembrane helix</keyword>
<keyword evidence="1" id="KW-0472">Membrane</keyword>
<accession>C0BW43</accession>
<comment type="caution">
    <text evidence="2">The sequence shown here is derived from an EMBL/GenBank/DDBJ whole genome shotgun (WGS) entry which is preliminary data.</text>
</comment>
<dbReference type="STRING" id="553973.CLOHYLEM_04048"/>
<evidence type="ECO:0000313" key="3">
    <source>
        <dbReference type="Proteomes" id="UP000004893"/>
    </source>
</evidence>
<evidence type="ECO:0000313" key="2">
    <source>
        <dbReference type="EMBL" id="EEG75882.1"/>
    </source>
</evidence>
<name>C0BW43_9FIRM</name>
<sequence>MSDLNTGMNGYIIFHFRVFVIFAAANGNRFLYRCCICRYCFV</sequence>
<reference evidence="2" key="1">
    <citation type="submission" date="2009-02" db="EMBL/GenBank/DDBJ databases">
        <authorList>
            <person name="Fulton L."/>
            <person name="Clifton S."/>
            <person name="Fulton B."/>
            <person name="Xu J."/>
            <person name="Minx P."/>
            <person name="Pepin K.H."/>
            <person name="Johnson M."/>
            <person name="Bhonagiri V."/>
            <person name="Nash W.E."/>
            <person name="Mardis E.R."/>
            <person name="Wilson R.K."/>
        </authorList>
    </citation>
    <scope>NUCLEOTIDE SEQUENCE [LARGE SCALE GENOMIC DNA]</scope>
    <source>
        <strain evidence="2">DSM 15053</strain>
    </source>
</reference>
<keyword evidence="3" id="KW-1185">Reference proteome</keyword>
<evidence type="ECO:0000256" key="1">
    <source>
        <dbReference type="SAM" id="Phobius"/>
    </source>
</evidence>
<protein>
    <submittedName>
        <fullName evidence="2">Uncharacterized protein</fullName>
    </submittedName>
</protein>
<dbReference type="Proteomes" id="UP000004893">
    <property type="component" value="Unassembled WGS sequence"/>
</dbReference>